<feature type="compositionally biased region" description="Polar residues" evidence="1">
    <location>
        <begin position="299"/>
        <end position="310"/>
    </location>
</feature>
<dbReference type="OrthoDB" id="3053346at2759"/>
<protein>
    <submittedName>
        <fullName evidence="2">Uncharacterized protein</fullName>
    </submittedName>
</protein>
<dbReference type="Proteomes" id="UP000812287">
    <property type="component" value="Unassembled WGS sequence"/>
</dbReference>
<keyword evidence="3" id="KW-1185">Reference proteome</keyword>
<feature type="region of interest" description="Disordered" evidence="1">
    <location>
        <begin position="299"/>
        <end position="332"/>
    </location>
</feature>
<reference evidence="2" key="1">
    <citation type="submission" date="2020-11" db="EMBL/GenBank/DDBJ databases">
        <title>Adaptations for nitrogen fixation in a non-lichenized fungal sporocarp promotes dispersal by wood-feeding termites.</title>
        <authorList>
            <consortium name="DOE Joint Genome Institute"/>
            <person name="Koch R.A."/>
            <person name="Yoon G."/>
            <person name="Arayal U."/>
            <person name="Lail K."/>
            <person name="Amirebrahimi M."/>
            <person name="Labutti K."/>
            <person name="Lipzen A."/>
            <person name="Riley R."/>
            <person name="Barry K."/>
            <person name="Henrissat B."/>
            <person name="Grigoriev I.V."/>
            <person name="Herr J.R."/>
            <person name="Aime M.C."/>
        </authorList>
    </citation>
    <scope>NUCLEOTIDE SEQUENCE</scope>
    <source>
        <strain evidence="2">MCA 3950</strain>
    </source>
</reference>
<comment type="caution">
    <text evidence="2">The sequence shown here is derived from an EMBL/GenBank/DDBJ whole genome shotgun (WGS) entry which is preliminary data.</text>
</comment>
<gene>
    <name evidence="2" type="ORF">BT62DRAFT_936268</name>
</gene>
<organism evidence="2 3">
    <name type="scientific">Guyanagaster necrorhizus</name>
    <dbReference type="NCBI Taxonomy" id="856835"/>
    <lineage>
        <taxon>Eukaryota</taxon>
        <taxon>Fungi</taxon>
        <taxon>Dikarya</taxon>
        <taxon>Basidiomycota</taxon>
        <taxon>Agaricomycotina</taxon>
        <taxon>Agaricomycetes</taxon>
        <taxon>Agaricomycetidae</taxon>
        <taxon>Agaricales</taxon>
        <taxon>Marasmiineae</taxon>
        <taxon>Physalacriaceae</taxon>
        <taxon>Guyanagaster</taxon>
    </lineage>
</organism>
<dbReference type="RefSeq" id="XP_043035675.1">
    <property type="nucleotide sequence ID" value="XM_043187096.1"/>
</dbReference>
<proteinExistence type="predicted"/>
<name>A0A9P8ANQ5_9AGAR</name>
<dbReference type="GeneID" id="66109393"/>
<evidence type="ECO:0000256" key="1">
    <source>
        <dbReference type="SAM" id="MobiDB-lite"/>
    </source>
</evidence>
<evidence type="ECO:0000313" key="2">
    <source>
        <dbReference type="EMBL" id="KAG7442175.1"/>
    </source>
</evidence>
<sequence>MATPRFQDFPPWFSYITFSFDVAATLDLYCDGGEEAMLQKLDGLEDRKYAGYCLEVEVPREPTYQVISIRPSQQGLTKPHSRKPQYARPLMCVPMLSATAHPRCREPLDVTMPLPWDNCYHPTCYDVCVRVPTERRDYCQSWYVKGHFSRELRIAFDEDDRYEQLLRVGLDDDQILRVLDGQEDPLATDVPDEASETDSLASPMLLAKVPSSDKLEYEPCFVPVMRIDHILSNVPEIADPSQLCGDLDLFQEIVHEYQLARCGSVLFDPLEDPPIDDTPVRDNVSSVYTVYTVGSAESRASSTEDLSSDSPDSHELHSLSEQSPQVPVPVPTRKGKLRVRSFLQKAITNLVEVFKRPKVSRKL</sequence>
<dbReference type="AlphaFoldDB" id="A0A9P8ANQ5"/>
<dbReference type="EMBL" id="MU250553">
    <property type="protein sequence ID" value="KAG7442175.1"/>
    <property type="molecule type" value="Genomic_DNA"/>
</dbReference>
<evidence type="ECO:0000313" key="3">
    <source>
        <dbReference type="Proteomes" id="UP000812287"/>
    </source>
</evidence>
<accession>A0A9P8ANQ5</accession>